<comment type="similarity">
    <text evidence="2">Belongs to the flagella basal body rod proteins family.</text>
</comment>
<keyword evidence="5" id="KW-1185">Reference proteome</keyword>
<dbReference type="Pfam" id="PF00460">
    <property type="entry name" value="Flg_bb_rod"/>
    <property type="match status" value="1"/>
</dbReference>
<accession>A0A0J7XNK1</accession>
<dbReference type="AlphaFoldDB" id="A0A0J7XNK1"/>
<keyword evidence="4" id="KW-0282">Flagellum</keyword>
<organism evidence="4 5">
    <name type="scientific">Novosphingobium barchaimii LL02</name>
    <dbReference type="NCBI Taxonomy" id="1114963"/>
    <lineage>
        <taxon>Bacteria</taxon>
        <taxon>Pseudomonadati</taxon>
        <taxon>Pseudomonadota</taxon>
        <taxon>Alphaproteobacteria</taxon>
        <taxon>Sphingomonadales</taxon>
        <taxon>Sphingomonadaceae</taxon>
        <taxon>Novosphingobium</taxon>
    </lineage>
</organism>
<comment type="subcellular location">
    <subcellularLocation>
        <location evidence="1">Bacterial flagellum basal body</location>
    </subcellularLocation>
</comment>
<evidence type="ECO:0000313" key="5">
    <source>
        <dbReference type="Proteomes" id="UP000052268"/>
    </source>
</evidence>
<evidence type="ECO:0000313" key="4">
    <source>
        <dbReference type="EMBL" id="KMS52673.1"/>
    </source>
</evidence>
<dbReference type="GO" id="GO:0009425">
    <property type="term" value="C:bacterial-type flagellum basal body"/>
    <property type="evidence" value="ECO:0007669"/>
    <property type="project" value="UniProtKB-SubCell"/>
</dbReference>
<name>A0A0J7XNK1_9SPHN</name>
<reference evidence="4 5" key="1">
    <citation type="journal article" date="2015" name="G3 (Bethesda)">
        <title>Insights into Ongoing Evolution of the Hexachlorocyclohexane Catabolic Pathway from Comparative Genomics of Ten Sphingomonadaceae Strains.</title>
        <authorList>
            <person name="Pearce S.L."/>
            <person name="Oakeshott J.G."/>
            <person name="Pandey G."/>
        </authorList>
    </citation>
    <scope>NUCLEOTIDE SEQUENCE [LARGE SCALE GENOMIC DNA]</scope>
    <source>
        <strain evidence="4 5">LL02</strain>
    </source>
</reference>
<dbReference type="PROSITE" id="PS00588">
    <property type="entry name" value="FLAGELLA_BB_ROD"/>
    <property type="match status" value="1"/>
</dbReference>
<evidence type="ECO:0000256" key="2">
    <source>
        <dbReference type="ARBA" id="ARBA00009677"/>
    </source>
</evidence>
<dbReference type="Proteomes" id="UP000052268">
    <property type="component" value="Unassembled WGS sequence"/>
</dbReference>
<dbReference type="OrthoDB" id="9788334at2"/>
<feature type="domain" description="Flagellar basal body rod protein N-terminal" evidence="3">
    <location>
        <begin position="14"/>
        <end position="39"/>
    </location>
</feature>
<keyword evidence="4" id="KW-0969">Cilium</keyword>
<evidence type="ECO:0000256" key="1">
    <source>
        <dbReference type="ARBA" id="ARBA00004117"/>
    </source>
</evidence>
<sequence>MSSSLPPIFDGMGRAMKAMAEHQRVISENIANSETAGYKARTVEAPDFSALVESQAGVGGAPRVARPRVELSGGMAALGARPPQAGGRVILDSETSETKPDGNNVTLEDQLLSLGQVQSDYAAMTNLYRKQIGLMKTAIGKG</sequence>
<keyword evidence="4" id="KW-0966">Cell projection</keyword>
<proteinExistence type="inferred from homology"/>
<gene>
    <name evidence="4" type="ORF">V474_24315</name>
</gene>
<dbReference type="PATRIC" id="fig|1114963.3.peg.3717"/>
<evidence type="ECO:0000259" key="3">
    <source>
        <dbReference type="Pfam" id="PF00460"/>
    </source>
</evidence>
<dbReference type="InterPro" id="IPR001444">
    <property type="entry name" value="Flag_bb_rod_N"/>
</dbReference>
<dbReference type="InterPro" id="IPR019776">
    <property type="entry name" value="Flagellar_basal_body_rod_CS"/>
</dbReference>
<comment type="caution">
    <text evidence="4">The sequence shown here is derived from an EMBL/GenBank/DDBJ whole genome shotgun (WGS) entry which is preliminary data.</text>
</comment>
<dbReference type="RefSeq" id="WP_043973931.1">
    <property type="nucleotide sequence ID" value="NZ_KQ130456.1"/>
</dbReference>
<protein>
    <submittedName>
        <fullName evidence="4">Flagellar biosynthesis protein FlgB</fullName>
    </submittedName>
</protein>
<dbReference type="EMBL" id="JACU01000008">
    <property type="protein sequence ID" value="KMS52673.1"/>
    <property type="molecule type" value="Genomic_DNA"/>
</dbReference>